<organism evidence="1 2">
    <name type="scientific">Niveispirillum lacus</name>
    <dbReference type="NCBI Taxonomy" id="1981099"/>
    <lineage>
        <taxon>Bacteria</taxon>
        <taxon>Pseudomonadati</taxon>
        <taxon>Pseudomonadota</taxon>
        <taxon>Alphaproteobacteria</taxon>
        <taxon>Rhodospirillales</taxon>
        <taxon>Azospirillaceae</taxon>
        <taxon>Niveispirillum</taxon>
    </lineage>
</organism>
<proteinExistence type="predicted"/>
<protein>
    <recommendedName>
        <fullName evidence="3">DUF2793 domain-containing protein</fullName>
    </recommendedName>
</protein>
<evidence type="ECO:0000313" key="2">
    <source>
        <dbReference type="Proteomes" id="UP000216998"/>
    </source>
</evidence>
<reference evidence="1 2" key="1">
    <citation type="submission" date="2017-07" db="EMBL/GenBank/DDBJ databases">
        <title>Niveispirillum cyanobacteriorum sp. nov., isolated from cyanobacterial aggregates in a eutrophic lake.</title>
        <authorList>
            <person name="Cai H."/>
        </authorList>
    </citation>
    <scope>NUCLEOTIDE SEQUENCE [LARGE SCALE GENOMIC DNA]</scope>
    <source>
        <strain evidence="2">TH1-14</strain>
    </source>
</reference>
<dbReference type="EMBL" id="NOXU01000032">
    <property type="protein sequence ID" value="OYQ31445.1"/>
    <property type="molecule type" value="Genomic_DNA"/>
</dbReference>
<dbReference type="AlphaFoldDB" id="A0A255YS23"/>
<evidence type="ECO:0000313" key="1">
    <source>
        <dbReference type="EMBL" id="OYQ31445.1"/>
    </source>
</evidence>
<dbReference type="Proteomes" id="UP000216998">
    <property type="component" value="Unassembled WGS sequence"/>
</dbReference>
<dbReference type="RefSeq" id="WP_094458125.1">
    <property type="nucleotide sequence ID" value="NZ_NOXU01000032.1"/>
</dbReference>
<gene>
    <name evidence="1" type="ORF">CHU95_20045</name>
</gene>
<comment type="caution">
    <text evidence="1">The sequence shown here is derived from an EMBL/GenBank/DDBJ whole genome shotgun (WGS) entry which is preliminary data.</text>
</comment>
<name>A0A255YS23_9PROT</name>
<accession>A0A255YS23</accession>
<evidence type="ECO:0008006" key="3">
    <source>
        <dbReference type="Google" id="ProtNLM"/>
    </source>
</evidence>
<sequence>MSQKISEMTAGSAIGGKEMLPAVQGGANVRTNPDAVLAAFKVLRPVARVAFLQFEEPGVGALPPATTGDRYAVGFVGSPAGSWGSIAGVAAGDIIQYNGSAWVIDWDASAAVAGGAGFLVQVATGANLTGGGWHGFIGGSWQALVQAPAVYSVNATGSNASGAAFHGSNGLPSSVVVNSTASGQGVRASSAVGPTTYLNTSGNQVELYPASNSDQFHGLSQGQAVPLSAGGWRTIMTVYRQDIGRNIHVTLAQSA</sequence>
<keyword evidence="2" id="KW-1185">Reference proteome</keyword>